<feature type="compositionally biased region" description="Low complexity" evidence="1">
    <location>
        <begin position="73"/>
        <end position="89"/>
    </location>
</feature>
<evidence type="ECO:0000313" key="2">
    <source>
        <dbReference type="EMBL" id="KAJ7658959.1"/>
    </source>
</evidence>
<keyword evidence="3" id="KW-1185">Reference proteome</keyword>
<dbReference type="Proteomes" id="UP001221757">
    <property type="component" value="Unassembled WGS sequence"/>
</dbReference>
<proteinExistence type="predicted"/>
<comment type="caution">
    <text evidence="2">The sequence shown here is derived from an EMBL/GenBank/DDBJ whole genome shotgun (WGS) entry which is preliminary data.</text>
</comment>
<gene>
    <name evidence="2" type="ORF">B0H17DRAFT_1096393</name>
</gene>
<sequence>MGLRATLASMESARGRQGVERNNVFGKISLLFLLLCFCLSFESARLKNSEPQPDIQYKSDHMLQALQSHSLFPTTTTSSSSPPARAAQHAPDHSATTTTTTTTPRSLSVMAFTPTCHTLAETALMANTVAFIASKSTTRGLNGTPAFSTMELWPVEWGSMRGEAQLTGELSGVDVGFYAYHRALLPALTQVGCGCSVAQKKVIMRVMSSPAVMFALISSSTGAANSRPDIALSPAALARVHLFWAILASLYERRPKAALALEAWVKVWVYPLLEAVVSASGGSAARKVVSLPLSRTRAQVCLENPPM</sequence>
<protein>
    <submittedName>
        <fullName evidence="2">Uncharacterized protein</fullName>
    </submittedName>
</protein>
<evidence type="ECO:0000313" key="3">
    <source>
        <dbReference type="Proteomes" id="UP001221757"/>
    </source>
</evidence>
<name>A0AAD7CR22_MYCRO</name>
<feature type="region of interest" description="Disordered" evidence="1">
    <location>
        <begin position="72"/>
        <end position="102"/>
    </location>
</feature>
<accession>A0AAD7CR22</accession>
<evidence type="ECO:0000256" key="1">
    <source>
        <dbReference type="SAM" id="MobiDB-lite"/>
    </source>
</evidence>
<organism evidence="2 3">
    <name type="scientific">Mycena rosella</name>
    <name type="common">Pink bonnet</name>
    <name type="synonym">Agaricus rosellus</name>
    <dbReference type="NCBI Taxonomy" id="1033263"/>
    <lineage>
        <taxon>Eukaryota</taxon>
        <taxon>Fungi</taxon>
        <taxon>Dikarya</taxon>
        <taxon>Basidiomycota</taxon>
        <taxon>Agaricomycotina</taxon>
        <taxon>Agaricomycetes</taxon>
        <taxon>Agaricomycetidae</taxon>
        <taxon>Agaricales</taxon>
        <taxon>Marasmiineae</taxon>
        <taxon>Mycenaceae</taxon>
        <taxon>Mycena</taxon>
    </lineage>
</organism>
<reference evidence="2" key="1">
    <citation type="submission" date="2023-03" db="EMBL/GenBank/DDBJ databases">
        <title>Massive genome expansion in bonnet fungi (Mycena s.s.) driven by repeated elements and novel gene families across ecological guilds.</title>
        <authorList>
            <consortium name="Lawrence Berkeley National Laboratory"/>
            <person name="Harder C.B."/>
            <person name="Miyauchi S."/>
            <person name="Viragh M."/>
            <person name="Kuo A."/>
            <person name="Thoen E."/>
            <person name="Andreopoulos B."/>
            <person name="Lu D."/>
            <person name="Skrede I."/>
            <person name="Drula E."/>
            <person name="Henrissat B."/>
            <person name="Morin E."/>
            <person name="Kohler A."/>
            <person name="Barry K."/>
            <person name="LaButti K."/>
            <person name="Morin E."/>
            <person name="Salamov A."/>
            <person name="Lipzen A."/>
            <person name="Mereny Z."/>
            <person name="Hegedus B."/>
            <person name="Baldrian P."/>
            <person name="Stursova M."/>
            <person name="Weitz H."/>
            <person name="Taylor A."/>
            <person name="Grigoriev I.V."/>
            <person name="Nagy L.G."/>
            <person name="Martin F."/>
            <person name="Kauserud H."/>
        </authorList>
    </citation>
    <scope>NUCLEOTIDE SEQUENCE</scope>
    <source>
        <strain evidence="2">CBHHK067</strain>
    </source>
</reference>
<dbReference type="AlphaFoldDB" id="A0AAD7CR22"/>
<dbReference type="EMBL" id="JARKIE010000274">
    <property type="protein sequence ID" value="KAJ7658959.1"/>
    <property type="molecule type" value="Genomic_DNA"/>
</dbReference>